<dbReference type="InterPro" id="IPR002656">
    <property type="entry name" value="Acyl_transf_3_dom"/>
</dbReference>
<dbReference type="InterPro" id="IPR043968">
    <property type="entry name" value="SGNH"/>
</dbReference>
<dbReference type="PANTHER" id="PTHR23028:SF53">
    <property type="entry name" value="ACYL_TRANSF_3 DOMAIN-CONTAINING PROTEIN"/>
    <property type="match status" value="1"/>
</dbReference>
<dbReference type="KEGG" id="azc:AZC_3514"/>
<evidence type="ECO:0000313" key="4">
    <source>
        <dbReference type="EMBL" id="BAF89512.1"/>
    </source>
</evidence>
<feature type="transmembrane region" description="Helical" evidence="1">
    <location>
        <begin position="218"/>
        <end position="236"/>
    </location>
</feature>
<feature type="transmembrane region" description="Helical" evidence="1">
    <location>
        <begin position="35"/>
        <end position="55"/>
    </location>
</feature>
<feature type="transmembrane region" description="Helical" evidence="1">
    <location>
        <begin position="165"/>
        <end position="184"/>
    </location>
</feature>
<feature type="transmembrane region" description="Helical" evidence="1">
    <location>
        <begin position="311"/>
        <end position="332"/>
    </location>
</feature>
<dbReference type="HOGENOM" id="CLU_005679_10_2_5"/>
<dbReference type="PANTHER" id="PTHR23028">
    <property type="entry name" value="ACETYLTRANSFERASE"/>
    <property type="match status" value="1"/>
</dbReference>
<reference evidence="4 5" key="4">
    <citation type="journal article" date="2009" name="Appl. Environ. Microbiol.">
        <title>Comparative genome-wide transcriptional profiling of Azorhizobium caulinodans ORS571 grown under free-living and symbiotic conditions.</title>
        <authorList>
            <person name="Tsukada S."/>
            <person name="Aono T."/>
            <person name="Akiba N."/>
            <person name="Lee KB."/>
            <person name="Liu CT."/>
            <person name="Toyazaki H."/>
            <person name="Oyaizu H."/>
        </authorList>
    </citation>
    <scope>NUCLEOTIDE SEQUENCE [LARGE SCALE GENOMIC DNA]</scope>
    <source>
        <strain evidence="5">ATCC 43989 / DSM 5975 / JCM 20966 / LMG 6465 / NBRC 14845 / NCIMB 13405 / ORS 571</strain>
    </source>
</reference>
<evidence type="ECO:0000313" key="5">
    <source>
        <dbReference type="Proteomes" id="UP000000270"/>
    </source>
</evidence>
<organism evidence="4 5">
    <name type="scientific">Azorhizobium caulinodans (strain ATCC 43989 / DSM 5975 / JCM 20966 / LMG 6465 / NBRC 14845 / NCIMB 13405 / ORS 571)</name>
    <dbReference type="NCBI Taxonomy" id="438753"/>
    <lineage>
        <taxon>Bacteria</taxon>
        <taxon>Pseudomonadati</taxon>
        <taxon>Pseudomonadota</taxon>
        <taxon>Alphaproteobacteria</taxon>
        <taxon>Hyphomicrobiales</taxon>
        <taxon>Xanthobacteraceae</taxon>
        <taxon>Azorhizobium</taxon>
    </lineage>
</organism>
<protein>
    <submittedName>
        <fullName evidence="4">Putative O-antigen acetylase</fullName>
    </submittedName>
</protein>
<feature type="transmembrane region" description="Helical" evidence="1">
    <location>
        <begin position="76"/>
        <end position="99"/>
    </location>
</feature>
<reference evidence="4 5" key="3">
    <citation type="journal article" date="2008" name="BMC Genomics">
        <title>The genome of the versatile nitrogen fixer Azorhizobium caulinodans ORS571.</title>
        <authorList>
            <person name="Lee KB."/>
            <person name="Backer P.D."/>
            <person name="Aono T."/>
            <person name="Liu CT."/>
            <person name="Suzuki S."/>
            <person name="Suzuki T."/>
            <person name="Kaneko T."/>
            <person name="Yamada M."/>
            <person name="Tabata S."/>
            <person name="Kupfer D.M."/>
            <person name="Najar F.Z."/>
            <person name="Wiley G.B."/>
            <person name="Roe B."/>
            <person name="Binnewies T.T."/>
            <person name="Ussery D.W."/>
            <person name="D'Haeze W."/>
            <person name="Herder J.D."/>
            <person name="Gevers D."/>
            <person name="Vereecke D."/>
            <person name="Holsters M."/>
            <person name="Oyaizu H."/>
        </authorList>
    </citation>
    <scope>NUCLEOTIDE SEQUENCE [LARGE SCALE GENOMIC DNA]</scope>
    <source>
        <strain evidence="5">ATCC 43989 / DSM 5975 / JCM 20966 / LMG 6465 / NBRC 14845 / NCIMB 13405 / ORS 571</strain>
    </source>
</reference>
<reference evidence="5" key="2">
    <citation type="submission" date="2007-04" db="EMBL/GenBank/DDBJ databases">
        <title>Complete genome sequence of the nitrogen-fixing bacterium Azorhizobium caulinodans ORS571.</title>
        <authorList>
            <person name="Lee K.B."/>
            <person name="Backer P.D."/>
            <person name="Aono T."/>
            <person name="Liu C.T."/>
            <person name="Suzuki S."/>
            <person name="Suzuki T."/>
            <person name="Kaneko T."/>
            <person name="Yamada M."/>
            <person name="Tabata S."/>
            <person name="Kupfer D.M."/>
            <person name="Najar F.Z."/>
            <person name="Wiley G.B."/>
            <person name="Roe B."/>
            <person name="Binnewies T."/>
            <person name="Ussery D."/>
            <person name="Vereecke D."/>
            <person name="Gevers D."/>
            <person name="Holsters M."/>
            <person name="Oyaizu H."/>
        </authorList>
    </citation>
    <scope>NUCLEOTIDE SEQUENCE [LARGE SCALE GENOMIC DNA]</scope>
    <source>
        <strain evidence="5">ATCC 43989 / DSM 5975 / JCM 20966 / LMG 6465 / NBRC 14845 / NCIMB 13405 / ORS 571</strain>
    </source>
</reference>
<proteinExistence type="predicted"/>
<dbReference type="STRING" id="438753.AZC_3514"/>
<dbReference type="GO" id="GO:0009103">
    <property type="term" value="P:lipopolysaccharide biosynthetic process"/>
    <property type="evidence" value="ECO:0007669"/>
    <property type="project" value="TreeGrafter"/>
</dbReference>
<dbReference type="Pfam" id="PF19040">
    <property type="entry name" value="SGNH"/>
    <property type="match status" value="1"/>
</dbReference>
<feature type="domain" description="Acyltransferase 3" evidence="2">
    <location>
        <begin position="6"/>
        <end position="329"/>
    </location>
</feature>
<sequence>MKYRADISGLRALAVVPVVLYHAHAALMPGGFVGVDVFFVISGYLITAIIAGDLAQGRFSLLTFYDRRIRRIVPAYALVMGVTLLAALVSLPPLMLAFFGKSLEFASVFLANKHFLATAGYFQPGVEELPLLHTWSLAVEEQFYLFWPLALFALSHPRLRPIRGVVVWAVLLASLYVASQNAVLRPNSGFYNFTSRAWELLAGGVLALGLLPRLRGRLLPELAALIGVGLIGWALFTFSRTTVFPGLNALFPVGGALLILWAGEEGRQTLVGRVLGLAPIAGIGLISYSLYLWHWPILAFYKFHVGHDPDLVAGVVLVVLAVGASILSWRYVEAPFRRHGPPERRSEIRSIRNGLIVLAVLAGTGLVIHETNGLPFRASAATRAAQASLTDVWAGSKACLQGPGLPRGDAPCRFGDPDPKAPLIALFGDSFANHHAPAFDAVARQLGYGLLQVTKAGCQPMAPRALGGSQEAQNCEIFRGRSLEALAANPEVRLVAIGGLWSAQPDLPAAMADLRKAVEQLRRAGKAVLLVGPPPDFGLGFGARCVLRRRFLGLDESVCNISAETARERSAGVEQGLAAIAASVPGVGLYLPREGFCDATSCRPTVPDGRLGYVDNGHLNAPGSLSLVPGVKSAVEKALAGAGG</sequence>
<feature type="transmembrane region" description="Helical" evidence="1">
    <location>
        <begin position="270"/>
        <end position="291"/>
    </location>
</feature>
<evidence type="ECO:0000256" key="1">
    <source>
        <dbReference type="SAM" id="Phobius"/>
    </source>
</evidence>
<keyword evidence="5" id="KW-1185">Reference proteome</keyword>
<reference evidence="4 5" key="1">
    <citation type="journal article" date="2007" name="Appl. Environ. Microbiol.">
        <title>Rhizobial factors required for stem nodule maturation and maintenance in Sesbania rostrata-Azorhizobium caulinodans ORS571 symbiosis.</title>
        <authorList>
            <person name="Suzuki S."/>
            <person name="Aono T."/>
            <person name="Lee KB."/>
            <person name="Suzuki T."/>
            <person name="Liu CT."/>
            <person name="Miwa H."/>
            <person name="Wakao S."/>
            <person name="Iki T."/>
            <person name="Oyaizu H."/>
        </authorList>
    </citation>
    <scope>NUCLEOTIDE SEQUENCE [LARGE SCALE GENOMIC DNA]</scope>
    <source>
        <strain evidence="5">ATCC 43989 / DSM 5975 / JCM 20966 / LMG 6465 / NBRC 14845 / NCIMB 13405 / ORS 571</strain>
    </source>
</reference>
<dbReference type="Proteomes" id="UP000000270">
    <property type="component" value="Chromosome"/>
</dbReference>
<keyword evidence="1" id="KW-0472">Membrane</keyword>
<evidence type="ECO:0000259" key="3">
    <source>
        <dbReference type="Pfam" id="PF19040"/>
    </source>
</evidence>
<dbReference type="eggNOG" id="COG1835">
    <property type="taxonomic scope" value="Bacteria"/>
</dbReference>
<feature type="transmembrane region" description="Helical" evidence="1">
    <location>
        <begin position="242"/>
        <end position="263"/>
    </location>
</feature>
<keyword evidence="1" id="KW-1133">Transmembrane helix</keyword>
<feature type="domain" description="SGNH" evidence="3">
    <location>
        <begin position="399"/>
        <end position="629"/>
    </location>
</feature>
<dbReference type="RefSeq" id="WP_012172037.1">
    <property type="nucleotide sequence ID" value="NC_009937.1"/>
</dbReference>
<name>A8IEN3_AZOC5</name>
<feature type="transmembrane region" description="Helical" evidence="1">
    <location>
        <begin position="132"/>
        <end position="153"/>
    </location>
</feature>
<reference evidence="4 5" key="5">
    <citation type="journal article" date="2010" name="Appl. Environ. Microbiol.">
        <title>phrR-like gene praR of Azorhizobium caulinodans ORS571 is essential for symbiosis with Sesbania rostrata and is involved in expression of reb genes.</title>
        <authorList>
            <person name="Akiba N."/>
            <person name="Aono T."/>
            <person name="Toyazaki H."/>
            <person name="Sato S."/>
            <person name="Oyaizu H."/>
        </authorList>
    </citation>
    <scope>NUCLEOTIDE SEQUENCE [LARGE SCALE GENOMIC DNA]</scope>
    <source>
        <strain evidence="5">ATCC 43989 / DSM 5975 / JCM 20966 / LMG 6465 / NBRC 14845 / NCIMB 13405 / ORS 571</strain>
    </source>
</reference>
<keyword evidence="1" id="KW-0812">Transmembrane</keyword>
<feature type="transmembrane region" description="Helical" evidence="1">
    <location>
        <begin position="190"/>
        <end position="211"/>
    </location>
</feature>
<reference evidence="4 5" key="6">
    <citation type="journal article" date="2011" name="Appl. Environ. Microbiol.">
        <title>Involvement of the azorhizobial chromosome partition gene (parA) in the onset of bacteroid differentiation during Sesbania rostrata stem nodule development.</title>
        <authorList>
            <person name="Liu CT."/>
            <person name="Lee KB."/>
            <person name="Wang YS."/>
            <person name="Peng MH."/>
            <person name="Lee KT."/>
            <person name="Suzuki S."/>
            <person name="Suzuki T."/>
            <person name="Oyaizu H."/>
        </authorList>
    </citation>
    <scope>NUCLEOTIDE SEQUENCE [LARGE SCALE GENOMIC DNA]</scope>
    <source>
        <strain evidence="5">ATCC 43989 / DSM 5975 / JCM 20966 / LMG 6465 / NBRC 14845 / NCIMB 13405 / ORS 571</strain>
    </source>
</reference>
<accession>A8IEN3</accession>
<dbReference type="EMBL" id="AP009384">
    <property type="protein sequence ID" value="BAF89512.1"/>
    <property type="molecule type" value="Genomic_DNA"/>
</dbReference>
<dbReference type="Pfam" id="PF01757">
    <property type="entry name" value="Acyl_transf_3"/>
    <property type="match status" value="1"/>
</dbReference>
<dbReference type="GO" id="GO:0016020">
    <property type="term" value="C:membrane"/>
    <property type="evidence" value="ECO:0007669"/>
    <property type="project" value="TreeGrafter"/>
</dbReference>
<dbReference type="InterPro" id="IPR050879">
    <property type="entry name" value="Acyltransferase_3"/>
</dbReference>
<dbReference type="GO" id="GO:0016747">
    <property type="term" value="F:acyltransferase activity, transferring groups other than amino-acyl groups"/>
    <property type="evidence" value="ECO:0007669"/>
    <property type="project" value="InterPro"/>
</dbReference>
<feature type="transmembrane region" description="Helical" evidence="1">
    <location>
        <begin position="353"/>
        <end position="369"/>
    </location>
</feature>
<dbReference type="AlphaFoldDB" id="A8IEN3"/>
<evidence type="ECO:0000259" key="2">
    <source>
        <dbReference type="Pfam" id="PF01757"/>
    </source>
</evidence>
<gene>
    <name evidence="4" type="ordered locus">AZC_3514</name>
</gene>